<comment type="subcellular location">
    <subcellularLocation>
        <location evidence="1">Membrane</location>
    </subcellularLocation>
</comment>
<dbReference type="GO" id="GO:0046872">
    <property type="term" value="F:metal ion binding"/>
    <property type="evidence" value="ECO:0007669"/>
    <property type="project" value="UniProtKB-KW"/>
</dbReference>
<dbReference type="GO" id="GO:0017004">
    <property type="term" value="P:cytochrome complex assembly"/>
    <property type="evidence" value="ECO:0007669"/>
    <property type="project" value="UniProtKB-KW"/>
</dbReference>
<keyword evidence="2" id="KW-0349">Heme</keyword>
<evidence type="ECO:0000256" key="6">
    <source>
        <dbReference type="ARBA" id="ARBA00022989"/>
    </source>
</evidence>
<keyword evidence="6" id="KW-1133">Transmembrane helix</keyword>
<dbReference type="SUPFAM" id="SSF82093">
    <property type="entry name" value="Heme chaperone CcmE"/>
    <property type="match status" value="1"/>
</dbReference>
<evidence type="ECO:0000256" key="7">
    <source>
        <dbReference type="ARBA" id="ARBA00023004"/>
    </source>
</evidence>
<keyword evidence="7" id="KW-0408">Iron</keyword>
<gene>
    <name evidence="9" type="ORF">Sradi_1265600</name>
</gene>
<accession>A0AAW2UMS7</accession>
<comment type="caution">
    <text evidence="9">The sequence shown here is derived from an EMBL/GenBank/DDBJ whole genome shotgun (WGS) entry which is preliminary data.</text>
</comment>
<reference evidence="9" key="2">
    <citation type="journal article" date="2024" name="Plant">
        <title>Genomic evolution and insights into agronomic trait innovations of Sesamum species.</title>
        <authorList>
            <person name="Miao H."/>
            <person name="Wang L."/>
            <person name="Qu L."/>
            <person name="Liu H."/>
            <person name="Sun Y."/>
            <person name="Le M."/>
            <person name="Wang Q."/>
            <person name="Wei S."/>
            <person name="Zheng Y."/>
            <person name="Lin W."/>
            <person name="Duan Y."/>
            <person name="Cao H."/>
            <person name="Xiong S."/>
            <person name="Wang X."/>
            <person name="Wei L."/>
            <person name="Li C."/>
            <person name="Ma Q."/>
            <person name="Ju M."/>
            <person name="Zhao R."/>
            <person name="Li G."/>
            <person name="Mu C."/>
            <person name="Tian Q."/>
            <person name="Mei H."/>
            <person name="Zhang T."/>
            <person name="Gao T."/>
            <person name="Zhang H."/>
        </authorList>
    </citation>
    <scope>NUCLEOTIDE SEQUENCE</scope>
    <source>
        <strain evidence="9">G02</strain>
    </source>
</reference>
<dbReference type="PANTHER" id="PTHR34128">
    <property type="entry name" value="CYTOCHROME C-TYPE BIOGENESIS PROTEIN CCME HOMOLOG, MITOCHONDRIAL"/>
    <property type="match status" value="1"/>
</dbReference>
<keyword evidence="4" id="KW-0479">Metal-binding</keyword>
<keyword evidence="5" id="KW-0201">Cytochrome c-type biogenesis</keyword>
<dbReference type="GO" id="GO:0005886">
    <property type="term" value="C:plasma membrane"/>
    <property type="evidence" value="ECO:0007669"/>
    <property type="project" value="InterPro"/>
</dbReference>
<evidence type="ECO:0000256" key="4">
    <source>
        <dbReference type="ARBA" id="ARBA00022723"/>
    </source>
</evidence>
<dbReference type="EMBL" id="JACGWJ010000005">
    <property type="protein sequence ID" value="KAL0418521.1"/>
    <property type="molecule type" value="Genomic_DNA"/>
</dbReference>
<evidence type="ECO:0000313" key="9">
    <source>
        <dbReference type="EMBL" id="KAL0418521.1"/>
    </source>
</evidence>
<evidence type="ECO:0000256" key="2">
    <source>
        <dbReference type="ARBA" id="ARBA00022617"/>
    </source>
</evidence>
<dbReference type="GO" id="GO:0020037">
    <property type="term" value="F:heme binding"/>
    <property type="evidence" value="ECO:0007669"/>
    <property type="project" value="InterPro"/>
</dbReference>
<name>A0AAW2UMS7_SESRA</name>
<evidence type="ECO:0000256" key="8">
    <source>
        <dbReference type="ARBA" id="ARBA00023136"/>
    </source>
</evidence>
<proteinExistence type="predicted"/>
<evidence type="ECO:0000256" key="1">
    <source>
        <dbReference type="ARBA" id="ARBA00004370"/>
    </source>
</evidence>
<keyword evidence="8" id="KW-0472">Membrane</keyword>
<sequence length="83" mass="9370">MLRNSSKFGVSEKARNLDCYFAATEVLAKHDEKYMPAEVATAIEKNRKLIEEKEKKGEEALINATASDRAVKCPGNEWGFLDY</sequence>
<protein>
    <submittedName>
        <fullName evidence="9">Cytochrome c-type biogenesis protein CcmE, mitochondrial</fullName>
    </submittedName>
</protein>
<dbReference type="AlphaFoldDB" id="A0AAW2UMS7"/>
<dbReference type="InterPro" id="IPR012340">
    <property type="entry name" value="NA-bd_OB-fold"/>
</dbReference>
<dbReference type="PANTHER" id="PTHR34128:SF2">
    <property type="entry name" value="CYTOCHROME C-TYPE BIOGENESIS PROTEIN CCME HOMOLOG, MITOCHONDRIAL"/>
    <property type="match status" value="1"/>
</dbReference>
<dbReference type="GO" id="GO:0017003">
    <property type="term" value="P:protein-heme linkage"/>
    <property type="evidence" value="ECO:0007669"/>
    <property type="project" value="InterPro"/>
</dbReference>
<dbReference type="InterPro" id="IPR036127">
    <property type="entry name" value="CcmE-like_sf"/>
</dbReference>
<organism evidence="9">
    <name type="scientific">Sesamum radiatum</name>
    <name type="common">Black benniseed</name>
    <dbReference type="NCBI Taxonomy" id="300843"/>
    <lineage>
        <taxon>Eukaryota</taxon>
        <taxon>Viridiplantae</taxon>
        <taxon>Streptophyta</taxon>
        <taxon>Embryophyta</taxon>
        <taxon>Tracheophyta</taxon>
        <taxon>Spermatophyta</taxon>
        <taxon>Magnoliopsida</taxon>
        <taxon>eudicotyledons</taxon>
        <taxon>Gunneridae</taxon>
        <taxon>Pentapetalae</taxon>
        <taxon>asterids</taxon>
        <taxon>lamiids</taxon>
        <taxon>Lamiales</taxon>
        <taxon>Pedaliaceae</taxon>
        <taxon>Sesamum</taxon>
    </lineage>
</organism>
<keyword evidence="3" id="KW-0812">Transmembrane</keyword>
<dbReference type="Gene3D" id="2.40.50.140">
    <property type="entry name" value="Nucleic acid-binding proteins"/>
    <property type="match status" value="1"/>
</dbReference>
<dbReference type="InterPro" id="IPR004329">
    <property type="entry name" value="CcmE"/>
</dbReference>
<evidence type="ECO:0000256" key="5">
    <source>
        <dbReference type="ARBA" id="ARBA00022748"/>
    </source>
</evidence>
<evidence type="ECO:0000256" key="3">
    <source>
        <dbReference type="ARBA" id="ARBA00022692"/>
    </source>
</evidence>
<reference evidence="9" key="1">
    <citation type="submission" date="2020-06" db="EMBL/GenBank/DDBJ databases">
        <authorList>
            <person name="Li T."/>
            <person name="Hu X."/>
            <person name="Zhang T."/>
            <person name="Song X."/>
            <person name="Zhang H."/>
            <person name="Dai N."/>
            <person name="Sheng W."/>
            <person name="Hou X."/>
            <person name="Wei L."/>
        </authorList>
    </citation>
    <scope>NUCLEOTIDE SEQUENCE</scope>
    <source>
        <strain evidence="9">G02</strain>
        <tissue evidence="9">Leaf</tissue>
    </source>
</reference>